<dbReference type="GeneID" id="18505958"/>
<name>W8EIV5_9CAUD</name>
<dbReference type="RefSeq" id="YP_009009294.1">
    <property type="nucleotide sequence ID" value="NC_023600.1"/>
</dbReference>
<reference evidence="1 2" key="1">
    <citation type="journal article" date="2014" name="Genome Announc.">
        <title>Complete genome sequences of nine mycobacteriophages.</title>
        <authorList>
            <person name="Franceschelli J.J."/>
            <person name="Suarez C.A."/>
            <person name="Teran L."/>
            <person name="Raya R.R."/>
            <person name="Morbidoni H.R."/>
        </authorList>
    </citation>
    <scope>NUCLEOTIDE SEQUENCE [LARGE SCALE GENOMIC DNA]</scope>
</reference>
<protein>
    <submittedName>
        <fullName evidence="1">Uncharacterized protein</fullName>
    </submittedName>
</protein>
<accession>W8EIV5</accession>
<sequence>MKWTRPEPGEYTAGPYKITRWMSAKGSGTPWFVDGPGVQIGWHATKDDAQAEAEDAALMRITEETKYSVEPVVGDWAYLGEYLQITAVFNAGTGPSTYSLRTARGKRKCLRRYEFPLVIR</sequence>
<gene>
    <name evidence="1" type="ORF">Jolie1_094</name>
</gene>
<dbReference type="KEGG" id="vg:18505958"/>
<evidence type="ECO:0000313" key="1">
    <source>
        <dbReference type="EMBL" id="AHJ88594.1"/>
    </source>
</evidence>
<evidence type="ECO:0000313" key="2">
    <source>
        <dbReference type="Proteomes" id="UP000203096"/>
    </source>
</evidence>
<dbReference type="EMBL" id="KJ433976">
    <property type="protein sequence ID" value="AHJ88594.1"/>
    <property type="molecule type" value="Genomic_DNA"/>
</dbReference>
<keyword evidence="2" id="KW-1185">Reference proteome</keyword>
<organism evidence="1 2">
    <name type="scientific">Mycobacterium phage Julie1</name>
    <dbReference type="NCBI Taxonomy" id="1463812"/>
    <lineage>
        <taxon>Viruses</taxon>
        <taxon>Duplodnaviria</taxon>
        <taxon>Heunggongvirae</taxon>
        <taxon>Uroviricota</taxon>
        <taxon>Caudoviricetes</taxon>
        <taxon>Bclasvirinae</taxon>
        <taxon>Julieunavirus</taxon>
        <taxon>Julieunavirus julie1</taxon>
    </lineage>
</organism>
<dbReference type="Proteomes" id="UP000203096">
    <property type="component" value="Segment"/>
</dbReference>
<proteinExistence type="predicted"/>